<dbReference type="PANTHER" id="PTHR13947">
    <property type="entry name" value="GNAT FAMILY N-ACETYLTRANSFERASE"/>
    <property type="match status" value="1"/>
</dbReference>
<keyword evidence="1" id="KW-0808">Transferase</keyword>
<evidence type="ECO:0000313" key="3">
    <source>
        <dbReference type="EMBL" id="GMF14555.1"/>
    </source>
</evidence>
<accession>A0A9W6TKP1</accession>
<gene>
    <name evidence="3" type="ORF">Plil01_000480700</name>
</gene>
<dbReference type="PROSITE" id="PS51186">
    <property type="entry name" value="GNAT"/>
    <property type="match status" value="1"/>
</dbReference>
<dbReference type="SUPFAM" id="SSF55729">
    <property type="entry name" value="Acyl-CoA N-acyltransferases (Nat)"/>
    <property type="match status" value="1"/>
</dbReference>
<sequence>MTPPSTTKPAICIRQFREEDLPEVAEIFEYGMMLYSKNDPVSRHRWAEYVRKSIKDDLADVHGTYIATGGNFWVATVEDNNGESRVAGMIGLHPNGNGKAEVRRVSVHPNYQRMGIGRKLMTQLVQWAATHRFKTLVLTASYAEKTKAVAFYTSFGFKNGDSFMLWENPSHEAFWMIKTLP</sequence>
<reference evidence="3" key="1">
    <citation type="submission" date="2023-04" db="EMBL/GenBank/DDBJ databases">
        <title>Phytophthora lilii NBRC 32176.</title>
        <authorList>
            <person name="Ichikawa N."/>
            <person name="Sato H."/>
            <person name="Tonouchi N."/>
        </authorList>
    </citation>
    <scope>NUCLEOTIDE SEQUENCE</scope>
    <source>
        <strain evidence="3">NBRC 32176</strain>
    </source>
</reference>
<dbReference type="InterPro" id="IPR000182">
    <property type="entry name" value="GNAT_dom"/>
</dbReference>
<dbReference type="CDD" id="cd04301">
    <property type="entry name" value="NAT_SF"/>
    <property type="match status" value="1"/>
</dbReference>
<dbReference type="InterPro" id="IPR050769">
    <property type="entry name" value="NAT_camello-type"/>
</dbReference>
<dbReference type="AlphaFoldDB" id="A0A9W6TKP1"/>
<name>A0A9W6TKP1_9STRA</name>
<dbReference type="GO" id="GO:0008080">
    <property type="term" value="F:N-acetyltransferase activity"/>
    <property type="evidence" value="ECO:0007669"/>
    <property type="project" value="InterPro"/>
</dbReference>
<dbReference type="Pfam" id="PF00583">
    <property type="entry name" value="Acetyltransf_1"/>
    <property type="match status" value="1"/>
</dbReference>
<organism evidence="3 4">
    <name type="scientific">Phytophthora lilii</name>
    <dbReference type="NCBI Taxonomy" id="2077276"/>
    <lineage>
        <taxon>Eukaryota</taxon>
        <taxon>Sar</taxon>
        <taxon>Stramenopiles</taxon>
        <taxon>Oomycota</taxon>
        <taxon>Peronosporomycetes</taxon>
        <taxon>Peronosporales</taxon>
        <taxon>Peronosporaceae</taxon>
        <taxon>Phytophthora</taxon>
    </lineage>
</organism>
<protein>
    <submittedName>
        <fullName evidence="3">Unnamed protein product</fullName>
    </submittedName>
</protein>
<dbReference type="EMBL" id="BSXW01000201">
    <property type="protein sequence ID" value="GMF14555.1"/>
    <property type="molecule type" value="Genomic_DNA"/>
</dbReference>
<evidence type="ECO:0000259" key="2">
    <source>
        <dbReference type="PROSITE" id="PS51186"/>
    </source>
</evidence>
<comment type="caution">
    <text evidence="3">The sequence shown here is derived from an EMBL/GenBank/DDBJ whole genome shotgun (WGS) entry which is preliminary data.</text>
</comment>
<feature type="domain" description="N-acetyltransferase" evidence="2">
    <location>
        <begin position="11"/>
        <end position="181"/>
    </location>
</feature>
<dbReference type="OrthoDB" id="41532at2759"/>
<evidence type="ECO:0000256" key="1">
    <source>
        <dbReference type="ARBA" id="ARBA00022679"/>
    </source>
</evidence>
<dbReference type="Proteomes" id="UP001165083">
    <property type="component" value="Unassembled WGS sequence"/>
</dbReference>
<evidence type="ECO:0000313" key="4">
    <source>
        <dbReference type="Proteomes" id="UP001165083"/>
    </source>
</evidence>
<proteinExistence type="predicted"/>
<keyword evidence="4" id="KW-1185">Reference proteome</keyword>
<dbReference type="InterPro" id="IPR016181">
    <property type="entry name" value="Acyl_CoA_acyltransferase"/>
</dbReference>
<dbReference type="PANTHER" id="PTHR13947:SF37">
    <property type="entry name" value="LD18367P"/>
    <property type="match status" value="1"/>
</dbReference>
<dbReference type="Gene3D" id="3.40.630.30">
    <property type="match status" value="1"/>
</dbReference>